<name>A0A0L6W5G4_9FIRM</name>
<dbReference type="AlphaFoldDB" id="A0A0L6W5G4"/>
<keyword evidence="6" id="KW-0997">Cell inner membrane</keyword>
<comment type="subcellular location">
    <subcellularLocation>
        <location evidence="2">Cell inner membrane</location>
    </subcellularLocation>
    <subcellularLocation>
        <location evidence="1">Periplasm</location>
    </subcellularLocation>
</comment>
<dbReference type="PANTHER" id="PTHR30024:SF47">
    <property type="entry name" value="TAURINE-BINDING PERIPLASMIC PROTEIN"/>
    <property type="match status" value="1"/>
</dbReference>
<evidence type="ECO:0000313" key="9">
    <source>
        <dbReference type="EMBL" id="KNZ70822.1"/>
    </source>
</evidence>
<evidence type="ECO:0000313" key="10">
    <source>
        <dbReference type="Proteomes" id="UP000037175"/>
    </source>
</evidence>
<evidence type="ECO:0000256" key="6">
    <source>
        <dbReference type="ARBA" id="ARBA00022519"/>
    </source>
</evidence>
<accession>A0A0L6W5G4</accession>
<proteinExistence type="inferred from homology"/>
<dbReference type="SUPFAM" id="SSF53850">
    <property type="entry name" value="Periplasmic binding protein-like II"/>
    <property type="match status" value="1"/>
</dbReference>
<evidence type="ECO:0000256" key="1">
    <source>
        <dbReference type="ARBA" id="ARBA00004418"/>
    </source>
</evidence>
<keyword evidence="8" id="KW-0472">Membrane</keyword>
<dbReference type="InterPro" id="IPR044527">
    <property type="entry name" value="NrtA/CpmA_ABC-bd_dom"/>
</dbReference>
<dbReference type="Gene3D" id="3.40.190.10">
    <property type="entry name" value="Periplasmic binding protein-like II"/>
    <property type="match status" value="2"/>
</dbReference>
<dbReference type="GO" id="GO:0042597">
    <property type="term" value="C:periplasmic space"/>
    <property type="evidence" value="ECO:0007669"/>
    <property type="project" value="UniProtKB-SubCell"/>
</dbReference>
<organism evidence="9 10">
    <name type="scientific">Thermincola ferriacetica</name>
    <dbReference type="NCBI Taxonomy" id="281456"/>
    <lineage>
        <taxon>Bacteria</taxon>
        <taxon>Bacillati</taxon>
        <taxon>Bacillota</taxon>
        <taxon>Clostridia</taxon>
        <taxon>Eubacteriales</taxon>
        <taxon>Thermincolaceae</taxon>
        <taxon>Thermincola</taxon>
    </lineage>
</organism>
<gene>
    <name evidence="9" type="ORF">Tfer_0501</name>
</gene>
<keyword evidence="7" id="KW-0732">Signal</keyword>
<comment type="caution">
    <text evidence="9">The sequence shown here is derived from an EMBL/GenBank/DDBJ whole genome shotgun (WGS) entry which is preliminary data.</text>
</comment>
<dbReference type="NCBIfam" id="TIGR01728">
    <property type="entry name" value="SsuA_fam"/>
    <property type="match status" value="1"/>
</dbReference>
<dbReference type="PATRIC" id="fig|281456.6.peg.532"/>
<evidence type="ECO:0000256" key="3">
    <source>
        <dbReference type="ARBA" id="ARBA00010742"/>
    </source>
</evidence>
<dbReference type="EMBL" id="LGTE01000002">
    <property type="protein sequence ID" value="KNZ70822.1"/>
    <property type="molecule type" value="Genomic_DNA"/>
</dbReference>
<dbReference type="Proteomes" id="UP000037175">
    <property type="component" value="Unassembled WGS sequence"/>
</dbReference>
<keyword evidence="4" id="KW-0813">Transport</keyword>
<keyword evidence="10" id="KW-1185">Reference proteome</keyword>
<dbReference type="GO" id="GO:0042626">
    <property type="term" value="F:ATPase-coupled transmembrane transporter activity"/>
    <property type="evidence" value="ECO:0007669"/>
    <property type="project" value="InterPro"/>
</dbReference>
<dbReference type="PANTHER" id="PTHR30024">
    <property type="entry name" value="ALIPHATIC SULFONATES-BINDING PROTEIN-RELATED"/>
    <property type="match status" value="1"/>
</dbReference>
<dbReference type="Pfam" id="PF13379">
    <property type="entry name" value="NMT1_2"/>
    <property type="match status" value="1"/>
</dbReference>
<reference evidence="10" key="1">
    <citation type="submission" date="2015-07" db="EMBL/GenBank/DDBJ databases">
        <title>Complete Genome of Thermincola ferriacetica strain Z-0001T.</title>
        <authorList>
            <person name="Lusk B."/>
            <person name="Badalamenti J.P."/>
            <person name="Parameswaran P."/>
            <person name="Bond D.R."/>
            <person name="Torres C.I."/>
        </authorList>
    </citation>
    <scope>NUCLEOTIDE SEQUENCE [LARGE SCALE GENOMIC DNA]</scope>
    <source>
        <strain evidence="10">Z-0001</strain>
    </source>
</reference>
<evidence type="ECO:0000256" key="2">
    <source>
        <dbReference type="ARBA" id="ARBA00004533"/>
    </source>
</evidence>
<evidence type="ECO:0000256" key="8">
    <source>
        <dbReference type="ARBA" id="ARBA00023136"/>
    </source>
</evidence>
<evidence type="ECO:0000256" key="7">
    <source>
        <dbReference type="ARBA" id="ARBA00022729"/>
    </source>
</evidence>
<protein>
    <submittedName>
        <fullName evidence="9">Aliphatic sulfonate ABC transporter substrate-binding protein</fullName>
    </submittedName>
</protein>
<comment type="similarity">
    <text evidence="3">Belongs to the bacterial solute-binding protein SsuA/TauA family.</text>
</comment>
<keyword evidence="5" id="KW-1003">Cell membrane</keyword>
<evidence type="ECO:0000256" key="4">
    <source>
        <dbReference type="ARBA" id="ARBA00022448"/>
    </source>
</evidence>
<sequence>MLVFVTLIALCLTGCGKTAGHKQVVRVGYFPNITHGPALIGFAEKRFAKELGSSVELQEKTFVAGPALMEALIAGEVDIGYIGPIPAINGYVQGADISIISGANNGGAVLVAGENSGIKKVADLAGKKVAVPQFANTQDISLRHILKEHNLKDVSKGGTVEILQVAPADMQLLFSRNQIDAALVPEPWGTQLVKDAKARIILEWNEVWNNGNYPTTVIIARNEFIMNKPEIIKKWLEVHREIVKYAAAEPEKARNSMSRQLKKLTGKELKAETLKSAVERCKFTAEIDPATIREFATLSYEAGYLKFKPNLTGLLSYPKEK</sequence>
<dbReference type="GO" id="GO:0005886">
    <property type="term" value="C:plasma membrane"/>
    <property type="evidence" value="ECO:0007669"/>
    <property type="project" value="UniProtKB-SubCell"/>
</dbReference>
<dbReference type="CDD" id="cd13553">
    <property type="entry name" value="PBP2_NrtA_CpmA_like"/>
    <property type="match status" value="1"/>
</dbReference>
<dbReference type="InterPro" id="IPR010067">
    <property type="entry name" value="ABC_SsuA_sub-bd"/>
</dbReference>
<evidence type="ECO:0000256" key="5">
    <source>
        <dbReference type="ARBA" id="ARBA00022475"/>
    </source>
</evidence>